<dbReference type="PANTHER" id="PTHR46696">
    <property type="entry name" value="P450, PUTATIVE (EUROFUNG)-RELATED"/>
    <property type="match status" value="1"/>
</dbReference>
<protein>
    <submittedName>
        <fullName evidence="3">Cytochrome P450</fullName>
    </submittedName>
</protein>
<comment type="caution">
    <text evidence="3">The sequence shown here is derived from an EMBL/GenBank/DDBJ whole genome shotgun (WGS) entry which is preliminary data.</text>
</comment>
<evidence type="ECO:0000313" key="4">
    <source>
        <dbReference type="Proteomes" id="UP000649573"/>
    </source>
</evidence>
<evidence type="ECO:0000313" key="3">
    <source>
        <dbReference type="EMBL" id="GGU72591.1"/>
    </source>
</evidence>
<keyword evidence="2" id="KW-0503">Monooxygenase</keyword>
<dbReference type="PROSITE" id="PS00086">
    <property type="entry name" value="CYTOCHROME_P450"/>
    <property type="match status" value="1"/>
</dbReference>
<keyword evidence="2" id="KW-0479">Metal-binding</keyword>
<dbReference type="InterPro" id="IPR001128">
    <property type="entry name" value="Cyt_P450"/>
</dbReference>
<reference evidence="4" key="1">
    <citation type="journal article" date="2019" name="Int. J. Syst. Evol. Microbiol.">
        <title>The Global Catalogue of Microorganisms (GCM) 10K type strain sequencing project: providing services to taxonomists for standard genome sequencing and annotation.</title>
        <authorList>
            <consortium name="The Broad Institute Genomics Platform"/>
            <consortium name="The Broad Institute Genome Sequencing Center for Infectious Disease"/>
            <person name="Wu L."/>
            <person name="Ma J."/>
        </authorList>
    </citation>
    <scope>NUCLEOTIDE SEQUENCE [LARGE SCALE GENOMIC DNA]</scope>
    <source>
        <strain evidence="4">JCM 3296</strain>
    </source>
</reference>
<sequence>MRGAPDGTFRAPKRELSAGSYLRRMDTTEADLTGANSAFAADPYPLFAELRERGPVHRARVLDGRSCWIITGYDEAKAAFTDPRLSNDMKYLKAWDSLGRAVVGKTMLQADPPDHTRLRKLVAREFTVRRMQSLQPRIEELAAELLDAMVPQGQADLVSSYALPLPLQVICELIGVPFADRAAFHKWSADLSAPATPEDGEAAQRGLTEYLAALIEDKRRTPCDDLIGALVNTTDENGDSLSSDELLGMSFLLLVGGHESTANLIASGTLALLRHPEQLAALRADWSLLDTAVEEVLRYDGPVEFAALRYTKEPIDIAGTVIGEGEVIMIGQSSSSRDPKRFPNPDSFDISRDLREARAHFGFGFGVHHCLGAPLARLEGAIGIRALLQRCPDLALAVDPAELTYCPPTFFMRGLKELPVRFQ</sequence>
<dbReference type="Gene3D" id="1.10.630.10">
    <property type="entry name" value="Cytochrome P450"/>
    <property type="match status" value="1"/>
</dbReference>
<evidence type="ECO:0000256" key="2">
    <source>
        <dbReference type="RuleBase" id="RU000461"/>
    </source>
</evidence>
<evidence type="ECO:0000256" key="1">
    <source>
        <dbReference type="ARBA" id="ARBA00010617"/>
    </source>
</evidence>
<keyword evidence="2" id="KW-0408">Iron</keyword>
<dbReference type="CDD" id="cd11029">
    <property type="entry name" value="CYP107-like"/>
    <property type="match status" value="1"/>
</dbReference>
<dbReference type="InterPro" id="IPR036396">
    <property type="entry name" value="Cyt_P450_sf"/>
</dbReference>
<dbReference type="SUPFAM" id="SSF48264">
    <property type="entry name" value="Cytochrome P450"/>
    <property type="match status" value="1"/>
</dbReference>
<keyword evidence="2" id="KW-0349">Heme</keyword>
<organism evidence="3 4">
    <name type="scientific">Lentzea flava</name>
    <dbReference type="NCBI Taxonomy" id="103732"/>
    <lineage>
        <taxon>Bacteria</taxon>
        <taxon>Bacillati</taxon>
        <taxon>Actinomycetota</taxon>
        <taxon>Actinomycetes</taxon>
        <taxon>Pseudonocardiales</taxon>
        <taxon>Pseudonocardiaceae</taxon>
        <taxon>Lentzea</taxon>
    </lineage>
</organism>
<dbReference type="Proteomes" id="UP000649573">
    <property type="component" value="Unassembled WGS sequence"/>
</dbReference>
<gene>
    <name evidence="3" type="ORF">GCM10010178_75300</name>
</gene>
<comment type="similarity">
    <text evidence="1 2">Belongs to the cytochrome P450 family.</text>
</comment>
<keyword evidence="4" id="KW-1185">Reference proteome</keyword>
<accession>A0ABQ2V7R0</accession>
<dbReference type="InterPro" id="IPR002397">
    <property type="entry name" value="Cyt_P450_B"/>
</dbReference>
<dbReference type="PRINTS" id="PR00359">
    <property type="entry name" value="BP450"/>
</dbReference>
<dbReference type="PANTHER" id="PTHR46696:SF1">
    <property type="entry name" value="CYTOCHROME P450 YJIB-RELATED"/>
    <property type="match status" value="1"/>
</dbReference>
<name>A0ABQ2V7R0_9PSEU</name>
<dbReference type="InterPro" id="IPR017972">
    <property type="entry name" value="Cyt_P450_CS"/>
</dbReference>
<keyword evidence="2" id="KW-0560">Oxidoreductase</keyword>
<dbReference type="Pfam" id="PF00067">
    <property type="entry name" value="p450"/>
    <property type="match status" value="1"/>
</dbReference>
<proteinExistence type="inferred from homology"/>
<dbReference type="EMBL" id="BMRE01000051">
    <property type="protein sequence ID" value="GGU72591.1"/>
    <property type="molecule type" value="Genomic_DNA"/>
</dbReference>